<dbReference type="InterPro" id="IPR011478">
    <property type="entry name" value="DUF1585"/>
</dbReference>
<dbReference type="AlphaFoldDB" id="A0A9X3X1M0"/>
<evidence type="ECO:0000259" key="2">
    <source>
        <dbReference type="Pfam" id="PF07624"/>
    </source>
</evidence>
<dbReference type="Pfam" id="PF07631">
    <property type="entry name" value="PSD4"/>
    <property type="match status" value="1"/>
</dbReference>
<gene>
    <name evidence="7" type="ORF">KEG57_18345</name>
</gene>
<evidence type="ECO:0000259" key="5">
    <source>
        <dbReference type="Pfam" id="PF07631"/>
    </source>
</evidence>
<feature type="region of interest" description="Disordered" evidence="1">
    <location>
        <begin position="386"/>
        <end position="408"/>
    </location>
</feature>
<dbReference type="InterPro" id="IPR013039">
    <property type="entry name" value="DUF1588"/>
</dbReference>
<evidence type="ECO:0000259" key="6">
    <source>
        <dbReference type="Pfam" id="PF07637"/>
    </source>
</evidence>
<dbReference type="Pfam" id="PF07624">
    <property type="entry name" value="PSD2"/>
    <property type="match status" value="1"/>
</dbReference>
<dbReference type="InterPro" id="IPR013042">
    <property type="entry name" value="DUF1592"/>
</dbReference>
<dbReference type="Proteomes" id="UP001151081">
    <property type="component" value="Unassembled WGS sequence"/>
</dbReference>
<organism evidence="7 8">
    <name type="scientific">Polyangium jinanense</name>
    <dbReference type="NCBI Taxonomy" id="2829994"/>
    <lineage>
        <taxon>Bacteria</taxon>
        <taxon>Pseudomonadati</taxon>
        <taxon>Myxococcota</taxon>
        <taxon>Polyangia</taxon>
        <taxon>Polyangiales</taxon>
        <taxon>Polyangiaceae</taxon>
        <taxon>Polyangium</taxon>
    </lineage>
</organism>
<dbReference type="InterPro" id="IPR013036">
    <property type="entry name" value="DUF1587"/>
</dbReference>
<name>A0A9X3X1M0_9BACT</name>
<protein>
    <submittedName>
        <fullName evidence="7">DUF1592 domain-containing protein</fullName>
    </submittedName>
</protein>
<feature type="domain" description="DUF1588" evidence="4">
    <location>
        <begin position="347"/>
        <end position="446"/>
    </location>
</feature>
<evidence type="ECO:0000256" key="1">
    <source>
        <dbReference type="SAM" id="MobiDB-lite"/>
    </source>
</evidence>
<dbReference type="Pfam" id="PF07626">
    <property type="entry name" value="PSD3"/>
    <property type="match status" value="1"/>
</dbReference>
<dbReference type="Pfam" id="PF07637">
    <property type="entry name" value="PSD5"/>
    <property type="match status" value="1"/>
</dbReference>
<dbReference type="InterPro" id="IPR013043">
    <property type="entry name" value="DUF1595"/>
</dbReference>
<feature type="domain" description="DUF1595" evidence="6">
    <location>
        <begin position="128"/>
        <end position="189"/>
    </location>
</feature>
<dbReference type="PROSITE" id="PS51257">
    <property type="entry name" value="PROKAR_LIPOPROTEIN"/>
    <property type="match status" value="1"/>
</dbReference>
<evidence type="ECO:0000313" key="7">
    <source>
        <dbReference type="EMBL" id="MDC3982482.1"/>
    </source>
</evidence>
<feature type="domain" description="DUF1587" evidence="3">
    <location>
        <begin position="44"/>
        <end position="107"/>
    </location>
</feature>
<dbReference type="Pfam" id="PF07627">
    <property type="entry name" value="PSCyt3"/>
    <property type="match status" value="1"/>
</dbReference>
<accession>A0A9X3X1M0</accession>
<reference evidence="7 8" key="1">
    <citation type="submission" date="2021-04" db="EMBL/GenBank/DDBJ databases">
        <title>Genome analysis of Polyangium sp.</title>
        <authorList>
            <person name="Li Y."/>
            <person name="Wang J."/>
        </authorList>
    </citation>
    <scope>NUCLEOTIDE SEQUENCE [LARGE SCALE GENOMIC DNA]</scope>
    <source>
        <strain evidence="7 8">SDU14</strain>
    </source>
</reference>
<comment type="caution">
    <text evidence="7">The sequence shown here is derived from an EMBL/GenBank/DDBJ whole genome shotgun (WGS) entry which is preliminary data.</text>
</comment>
<dbReference type="RefSeq" id="WP_272421527.1">
    <property type="nucleotide sequence ID" value="NZ_JAGTJJ010000008.1"/>
</dbReference>
<evidence type="ECO:0000259" key="3">
    <source>
        <dbReference type="Pfam" id="PF07626"/>
    </source>
</evidence>
<dbReference type="EMBL" id="JAGTJJ010000008">
    <property type="protein sequence ID" value="MDC3982482.1"/>
    <property type="molecule type" value="Genomic_DNA"/>
</dbReference>
<evidence type="ECO:0000259" key="4">
    <source>
        <dbReference type="Pfam" id="PF07627"/>
    </source>
</evidence>
<keyword evidence="8" id="KW-1185">Reference proteome</keyword>
<evidence type="ECO:0000313" key="8">
    <source>
        <dbReference type="Proteomes" id="UP001151081"/>
    </source>
</evidence>
<feature type="domain" description="DUF1585" evidence="2">
    <location>
        <begin position="459"/>
        <end position="529"/>
    </location>
</feature>
<proteinExistence type="predicted"/>
<sequence>MRQGYAPLLCALVGLASCVGIIGNTDDEKAAAAAFAPAEPTLHRLTRPQIRNAWLDLFGNPLTMPADLPVDDVLYGFSSISAARSTIAPVDAEKYEKATYEVLDQIFADPARRDTVVGCPVTAVGEPCVKDFIASFTTRAWRRPASEEEVTSLQVLSANVATDLEDEAQGLKYALAAVLLSPHFLFRVEVGEPAQDGYRYTSWEMATRLSFLLLDAPPDDTLREAARRGELATAEGVRAQASRLLDDPRARGTLTRFFRDFMNIGKLDALDKQPEKFPQLSATLGPSMRVEMERMFENIVFEKEGDFRDMFTTRDTYVNEDLARVYGIEGITGPEWTPVTLPDDGRRAGILTTPGFLALNAHKTQTSPTHRGRFVRLNLFCQDIPPPPPGISTTLPEPEPGKPTTLRQRLDEHRTNPECAGCHERMDPIGFAFEKYDAIGAYRETDENGLTVDSSAVVDGHSVAGPIDMAELVASLPEVGACIARRFYEHAGAHLAGKGDKGSVEELVADFVASDYRFKDLVLALVTNDGYRYASKPSQEEVKP</sequence>
<feature type="domain" description="DUF1592" evidence="5">
    <location>
        <begin position="201"/>
        <end position="328"/>
    </location>
</feature>